<keyword evidence="2 6" id="KW-0227">DNA damage</keyword>
<feature type="compositionally biased region" description="Polar residues" evidence="7">
    <location>
        <begin position="780"/>
        <end position="792"/>
    </location>
</feature>
<feature type="compositionally biased region" description="Acidic residues" evidence="7">
    <location>
        <begin position="1062"/>
        <end position="1079"/>
    </location>
</feature>
<feature type="compositionally biased region" description="Polar residues" evidence="7">
    <location>
        <begin position="325"/>
        <end position="340"/>
    </location>
</feature>
<evidence type="ECO:0000256" key="1">
    <source>
        <dbReference type="ARBA" id="ARBA00022723"/>
    </source>
</evidence>
<evidence type="ECO:0000313" key="10">
    <source>
        <dbReference type="Proteomes" id="UP001374579"/>
    </source>
</evidence>
<feature type="compositionally biased region" description="Acidic residues" evidence="7">
    <location>
        <begin position="750"/>
        <end position="761"/>
    </location>
</feature>
<dbReference type="PROSITE" id="PS51908">
    <property type="entry name" value="ZF_UBZ4"/>
    <property type="match status" value="1"/>
</dbReference>
<feature type="compositionally biased region" description="Basic and acidic residues" evidence="7">
    <location>
        <begin position="1080"/>
        <end position="1101"/>
    </location>
</feature>
<accession>A0AAN9BPJ7</accession>
<evidence type="ECO:0000256" key="3">
    <source>
        <dbReference type="ARBA" id="ARBA00022771"/>
    </source>
</evidence>
<feature type="compositionally biased region" description="Basic and acidic residues" evidence="7">
    <location>
        <begin position="178"/>
        <end position="194"/>
    </location>
</feature>
<protein>
    <recommendedName>
        <fullName evidence="8">UBZ4-type domain-containing protein</fullName>
    </recommendedName>
</protein>
<dbReference type="GO" id="GO:0008270">
    <property type="term" value="F:zinc ion binding"/>
    <property type="evidence" value="ECO:0007669"/>
    <property type="project" value="UniProtKB-KW"/>
</dbReference>
<feature type="compositionally biased region" description="Polar residues" evidence="7">
    <location>
        <begin position="287"/>
        <end position="296"/>
    </location>
</feature>
<feature type="compositionally biased region" description="Basic and acidic residues" evidence="7">
    <location>
        <begin position="596"/>
        <end position="605"/>
    </location>
</feature>
<dbReference type="GO" id="GO:0006281">
    <property type="term" value="P:DNA repair"/>
    <property type="evidence" value="ECO:0007669"/>
    <property type="project" value="UniProtKB-KW"/>
</dbReference>
<keyword evidence="10" id="KW-1185">Reference proteome</keyword>
<evidence type="ECO:0000259" key="8">
    <source>
        <dbReference type="PROSITE" id="PS51908"/>
    </source>
</evidence>
<keyword evidence="1" id="KW-0479">Metal-binding</keyword>
<sequence length="1134" mass="127301">MSDTDEHEFHIEGETLQTEAISHPQSSEDDETKCKLQQATLDNKLLRDAGFPVDEMDEAERREILWALRESMPDTDHKNPAASMSSNSKVQRKEVKPEEEFLPEDPLQKVVDTTDDDVGQACDSTTSAAPSRSTKARTTRKKQQPDASALSETELTSVLHTRRSRRPQKKLTDGGSDTSEKSEDGDGLGEDLKTRSLKKLTAKQREMMKLSPRQKEQCQSRFKDLLNKTTLSLSQQGTSSQGSHLSPVKEGIQERDEAAQASQDLFGVQQSDEEEPLEIQPTPPVEQIQSDNSASSPAGAVDKPASQKSKPVKRNHEEKKKKTRTPSPVQIQSEDSSSINEMGGGTQESVVQDQRLQPEELETQSLEDYVVLRVEEGEEEEEEVVMVTDGDLAKEKLDDRRSSPVYSVQVTKSSCSSPQPCKNDRQIEGISPSKLPIEDEDENDNRPLLHDNWFSWPHVPPACHLQRSYRNSSRKRKEPPTGTSSYLCPKSVSPEQHSKVILQMLDTYLLRFTRMQCRFKKLAWGKPVHTGLHLPGTLDMRKRGGPTFCFNLDEDDDFENGQPPSKKLAAGDDVQRKRNLGLFRNKQGSTRVVVVTREEKVRDDPGSAGVSAEAQSVYDAETQPMESDDELPDIQLSTKTAEKGRSRSRNSEDKCIIPGSQGSQSSNSLLNEQGELYSTQVPHRKRRVEAGNQGLNLKEERRKRVCKTLQQSQRNVQSEDDDSNLEVPPLTRKRKQVSPPSDAENQVEVLNDDDDDDDDEVSFPQKKKIHVGEGFIHIASSGSIHKNTTHQTVVRPRPQRGNGSGNATGLHMRNLYNSGDSHFNPFRPSTSSKEHGKPGQVRPNLEEESDDSVQFVDPSSLKQTEERRIHVQPQSVQVGEATKFRDDIIGIASTSRSQSAEEAVQEEEEGAAEQELVECPLCSKPFPCSVIQQHASDCTGEEEPEVQQKLPEIERKAAVYSALQLKRRPLRGEINRDEFTCALCDMKLGGSSALMRHFEKCRQEHEKEEACGFSGDRLVQGKIGIDATKTRSAESAWMHSYKIPRKEKDGVKRKSVEVQLAPEEEMDEVIQEYSDDSDKDPDFALTKDDKRQEREDVKEDDAMNEENGASTNTFIHISNPKKQRRRATKGKDKE</sequence>
<feature type="compositionally biased region" description="Polar residues" evidence="7">
    <location>
        <begin position="404"/>
        <end position="420"/>
    </location>
</feature>
<feature type="compositionally biased region" description="Basic and acidic residues" evidence="7">
    <location>
        <begin position="203"/>
        <end position="226"/>
    </location>
</feature>
<feature type="region of interest" description="Disordered" evidence="7">
    <location>
        <begin position="594"/>
        <end position="768"/>
    </location>
</feature>
<feature type="region of interest" description="Disordered" evidence="7">
    <location>
        <begin position="1"/>
        <end position="32"/>
    </location>
</feature>
<evidence type="ECO:0000256" key="2">
    <source>
        <dbReference type="ARBA" id="ARBA00022763"/>
    </source>
</evidence>
<feature type="region of interest" description="Disordered" evidence="7">
    <location>
        <begin position="1048"/>
        <end position="1134"/>
    </location>
</feature>
<proteinExistence type="predicted"/>
<evidence type="ECO:0000256" key="6">
    <source>
        <dbReference type="PROSITE-ProRule" id="PRU01256"/>
    </source>
</evidence>
<feature type="compositionally biased region" description="Basic residues" evidence="7">
    <location>
        <begin position="1119"/>
        <end position="1128"/>
    </location>
</feature>
<feature type="region of interest" description="Disordered" evidence="7">
    <location>
        <begin position="780"/>
        <end position="874"/>
    </location>
</feature>
<feature type="compositionally biased region" description="Polar residues" evidence="7">
    <location>
        <begin position="122"/>
        <end position="133"/>
    </location>
</feature>
<feature type="compositionally biased region" description="Polar residues" evidence="7">
    <location>
        <begin position="1107"/>
        <end position="1116"/>
    </location>
</feature>
<feature type="region of interest" description="Disordered" evidence="7">
    <location>
        <begin position="67"/>
        <end position="446"/>
    </location>
</feature>
<feature type="region of interest" description="Disordered" evidence="7">
    <location>
        <begin position="468"/>
        <end position="491"/>
    </location>
</feature>
<name>A0AAN9BPJ7_9CAEN</name>
<gene>
    <name evidence="9" type="ORF">V1264_013151</name>
</gene>
<dbReference type="EMBL" id="JBAMIC010000003">
    <property type="protein sequence ID" value="KAK7109034.1"/>
    <property type="molecule type" value="Genomic_DNA"/>
</dbReference>
<reference evidence="9 10" key="1">
    <citation type="submission" date="2024-02" db="EMBL/GenBank/DDBJ databases">
        <title>Chromosome-scale genome assembly of the rough periwinkle Littorina saxatilis.</title>
        <authorList>
            <person name="De Jode A."/>
            <person name="Faria R."/>
            <person name="Formenti G."/>
            <person name="Sims Y."/>
            <person name="Smith T.P."/>
            <person name="Tracey A."/>
            <person name="Wood J.M.D."/>
            <person name="Zagrodzka Z.B."/>
            <person name="Johannesson K."/>
            <person name="Butlin R.K."/>
            <person name="Leder E.H."/>
        </authorList>
    </citation>
    <scope>NUCLEOTIDE SEQUENCE [LARGE SCALE GENOMIC DNA]</scope>
    <source>
        <strain evidence="9">Snail1</strain>
        <tissue evidence="9">Muscle</tissue>
    </source>
</reference>
<evidence type="ECO:0000256" key="5">
    <source>
        <dbReference type="ARBA" id="ARBA00023204"/>
    </source>
</evidence>
<feature type="compositionally biased region" description="Basic residues" evidence="7">
    <location>
        <begin position="160"/>
        <end position="169"/>
    </location>
</feature>
<keyword evidence="3 6" id="KW-0863">Zinc-finger</keyword>
<comment type="caution">
    <text evidence="9">The sequence shown here is derived from an EMBL/GenBank/DDBJ whole genome shotgun (WGS) entry which is preliminary data.</text>
</comment>
<dbReference type="Proteomes" id="UP001374579">
    <property type="component" value="Unassembled WGS sequence"/>
</dbReference>
<feature type="compositionally biased region" description="Polar residues" evidence="7">
    <location>
        <begin position="15"/>
        <end position="25"/>
    </location>
</feature>
<evidence type="ECO:0000256" key="7">
    <source>
        <dbReference type="SAM" id="MobiDB-lite"/>
    </source>
</evidence>
<feature type="compositionally biased region" description="Basic and acidic residues" evidence="7">
    <location>
        <begin position="640"/>
        <end position="655"/>
    </location>
</feature>
<evidence type="ECO:0000313" key="9">
    <source>
        <dbReference type="EMBL" id="KAK7109034.1"/>
    </source>
</evidence>
<dbReference type="AlphaFoldDB" id="A0AAN9BPJ7"/>
<feature type="compositionally biased region" description="Low complexity" evidence="7">
    <location>
        <begin position="659"/>
        <end position="671"/>
    </location>
</feature>
<organism evidence="9 10">
    <name type="scientific">Littorina saxatilis</name>
    <dbReference type="NCBI Taxonomy" id="31220"/>
    <lineage>
        <taxon>Eukaryota</taxon>
        <taxon>Metazoa</taxon>
        <taxon>Spiralia</taxon>
        <taxon>Lophotrochozoa</taxon>
        <taxon>Mollusca</taxon>
        <taxon>Gastropoda</taxon>
        <taxon>Caenogastropoda</taxon>
        <taxon>Littorinimorpha</taxon>
        <taxon>Littorinoidea</taxon>
        <taxon>Littorinidae</taxon>
        <taxon>Littorina</taxon>
    </lineage>
</organism>
<keyword evidence="4" id="KW-0862">Zinc</keyword>
<feature type="compositionally biased region" description="Low complexity" evidence="7">
    <location>
        <begin position="229"/>
        <end position="246"/>
    </location>
</feature>
<feature type="compositionally biased region" description="Polar residues" evidence="7">
    <location>
        <begin position="150"/>
        <end position="159"/>
    </location>
</feature>
<evidence type="ECO:0000256" key="4">
    <source>
        <dbReference type="ARBA" id="ARBA00022833"/>
    </source>
</evidence>
<dbReference type="GO" id="GO:0003677">
    <property type="term" value="F:DNA binding"/>
    <property type="evidence" value="ECO:0007669"/>
    <property type="project" value="InterPro"/>
</dbReference>
<feature type="compositionally biased region" description="Polar residues" evidence="7">
    <location>
        <begin position="815"/>
        <end position="831"/>
    </location>
</feature>
<feature type="compositionally biased region" description="Basic and acidic residues" evidence="7">
    <location>
        <begin position="391"/>
        <end position="402"/>
    </location>
</feature>
<dbReference type="InterPro" id="IPR006642">
    <property type="entry name" value="Rad18_UBZ4"/>
</dbReference>
<keyword evidence="5 6" id="KW-0234">DNA repair</keyword>
<feature type="domain" description="UBZ4-type" evidence="8">
    <location>
        <begin position="916"/>
        <end position="943"/>
    </location>
</feature>